<feature type="domain" description="GGDEF" evidence="2">
    <location>
        <begin position="342"/>
        <end position="476"/>
    </location>
</feature>
<dbReference type="Gene3D" id="3.30.70.270">
    <property type="match status" value="1"/>
</dbReference>
<accession>A0ABU9VR84</accession>
<name>A0ABU9VR84_9CLOT</name>
<dbReference type="NCBIfam" id="TIGR00254">
    <property type="entry name" value="GGDEF"/>
    <property type="match status" value="1"/>
</dbReference>
<evidence type="ECO:0000259" key="2">
    <source>
        <dbReference type="PROSITE" id="PS50887"/>
    </source>
</evidence>
<gene>
    <name evidence="3" type="ORF">AAIG11_03695</name>
</gene>
<dbReference type="PANTHER" id="PTHR46663">
    <property type="entry name" value="DIGUANYLATE CYCLASE DGCT-RELATED"/>
    <property type="match status" value="1"/>
</dbReference>
<evidence type="ECO:0000313" key="4">
    <source>
        <dbReference type="Proteomes" id="UP001407405"/>
    </source>
</evidence>
<dbReference type="InterPro" id="IPR003018">
    <property type="entry name" value="GAF"/>
</dbReference>
<dbReference type="InterPro" id="IPR052163">
    <property type="entry name" value="DGC-Regulatory_Protein"/>
</dbReference>
<dbReference type="GO" id="GO:0052621">
    <property type="term" value="F:diguanylate cyclase activity"/>
    <property type="evidence" value="ECO:0007669"/>
    <property type="project" value="UniProtKB-EC"/>
</dbReference>
<dbReference type="InterPro" id="IPR029787">
    <property type="entry name" value="Nucleotide_cyclase"/>
</dbReference>
<dbReference type="EC" id="2.7.7.65" evidence="3"/>
<dbReference type="EMBL" id="JBCITM010000003">
    <property type="protein sequence ID" value="MEN1759569.1"/>
    <property type="molecule type" value="Genomic_DNA"/>
</dbReference>
<reference evidence="3 4" key="1">
    <citation type="submission" date="2024-04" db="EMBL/GenBank/DDBJ databases">
        <title>Genome sequencing and metabolic network reconstruction of aminoacids and betaine degradation by Anoxynatronum sibiricum.</title>
        <authorList>
            <person name="Detkova E.N."/>
            <person name="Boltjanskaja Y.V."/>
            <person name="Mardanov A.V."/>
            <person name="Kevbrin V."/>
        </authorList>
    </citation>
    <scope>NUCLEOTIDE SEQUENCE [LARGE SCALE GENOMIC DNA]</scope>
    <source>
        <strain evidence="3 4">Z-7981</strain>
    </source>
</reference>
<dbReference type="InterPro" id="IPR043128">
    <property type="entry name" value="Rev_trsase/Diguanyl_cyclase"/>
</dbReference>
<dbReference type="Gene3D" id="3.30.450.20">
    <property type="entry name" value="PAS domain"/>
    <property type="match status" value="1"/>
</dbReference>
<dbReference type="SMART" id="SM00065">
    <property type="entry name" value="GAF"/>
    <property type="match status" value="1"/>
</dbReference>
<comment type="caution">
    <text evidence="3">The sequence shown here is derived from an EMBL/GenBank/DDBJ whole genome shotgun (WGS) entry which is preliminary data.</text>
</comment>
<protein>
    <submittedName>
        <fullName evidence="3">Sensor domain-containing diguanylate cyclase</fullName>
        <ecNumber evidence="3">2.7.7.65</ecNumber>
    </submittedName>
</protein>
<dbReference type="Pfam" id="PF00990">
    <property type="entry name" value="GGDEF"/>
    <property type="match status" value="1"/>
</dbReference>
<keyword evidence="3" id="KW-0548">Nucleotidyltransferase</keyword>
<dbReference type="PROSITE" id="PS50112">
    <property type="entry name" value="PAS"/>
    <property type="match status" value="1"/>
</dbReference>
<dbReference type="RefSeq" id="WP_343184935.1">
    <property type="nucleotide sequence ID" value="NZ_JBCITM010000003.1"/>
</dbReference>
<proteinExistence type="predicted"/>
<dbReference type="InterPro" id="IPR035965">
    <property type="entry name" value="PAS-like_dom_sf"/>
</dbReference>
<dbReference type="SUPFAM" id="SSF55785">
    <property type="entry name" value="PYP-like sensor domain (PAS domain)"/>
    <property type="match status" value="1"/>
</dbReference>
<dbReference type="CDD" id="cd01949">
    <property type="entry name" value="GGDEF"/>
    <property type="match status" value="1"/>
</dbReference>
<feature type="domain" description="PAS" evidence="1">
    <location>
        <begin position="32"/>
        <end position="77"/>
    </location>
</feature>
<organism evidence="3 4">
    <name type="scientific">Anoxynatronum sibiricum</name>
    <dbReference type="NCBI Taxonomy" id="210623"/>
    <lineage>
        <taxon>Bacteria</taxon>
        <taxon>Bacillati</taxon>
        <taxon>Bacillota</taxon>
        <taxon>Clostridia</taxon>
        <taxon>Eubacteriales</taxon>
        <taxon>Clostridiaceae</taxon>
        <taxon>Anoxynatronum</taxon>
    </lineage>
</organism>
<dbReference type="Gene3D" id="3.30.450.40">
    <property type="match status" value="1"/>
</dbReference>
<keyword evidence="3" id="KW-0808">Transferase</keyword>
<dbReference type="InterPro" id="IPR000160">
    <property type="entry name" value="GGDEF_dom"/>
</dbReference>
<dbReference type="Proteomes" id="UP001407405">
    <property type="component" value="Unassembled WGS sequence"/>
</dbReference>
<dbReference type="InterPro" id="IPR000014">
    <property type="entry name" value="PAS"/>
</dbReference>
<dbReference type="PROSITE" id="PS50887">
    <property type="entry name" value="GGDEF"/>
    <property type="match status" value="1"/>
</dbReference>
<dbReference type="SMART" id="SM00267">
    <property type="entry name" value="GGDEF"/>
    <property type="match status" value="1"/>
</dbReference>
<evidence type="ECO:0000259" key="1">
    <source>
        <dbReference type="PROSITE" id="PS50112"/>
    </source>
</evidence>
<sequence length="485" mass="55782">MYALKPMTTEDLMTLDRLMPVPFVMINLSDPLYVSSLFRKLTGFSGDEITFRQSLRVIHPDQREMFFMRIVDILDHPEALESAGLKSNHLIKEVCLLTPEGPHWFDYHFTLVHYQGKPCILATLNDVTSKKLNQQALGRLINLREAMLEITQSVIGVECLDNIYDLVLKKAIQAIDAAEVGSIMLREGNLLKMAAHRGFKNELIDHFQLPIEESFLYKATNGKLNYIAKIDNISSLDNVYTIPLEDDGDRTIKSSITAPIFIEGDFFGVVDVESTRLAAFSDDDLKIMQFIRNHVEIAIANYLLYEDKRYLSQYDSLTGIYNRTFFEEVFNQVLDKAERYQEMFHLVLFDLNCLKVVNDHLGHLAGDQLIKRFAAGLKRITRKSDVMARYGGDEFVGIFYYTDETHLHQKMLDFLSELEQEEIIIDDTTIHNSFSYGIATYDKDGTTLQEMVRVADLRMYEFKDAYKAARPAIFSIMKDFGNKQP</sequence>
<keyword evidence="4" id="KW-1185">Reference proteome</keyword>
<dbReference type="Pfam" id="PF13185">
    <property type="entry name" value="GAF_2"/>
    <property type="match status" value="1"/>
</dbReference>
<dbReference type="InterPro" id="IPR029016">
    <property type="entry name" value="GAF-like_dom_sf"/>
</dbReference>
<dbReference type="SUPFAM" id="SSF55073">
    <property type="entry name" value="Nucleotide cyclase"/>
    <property type="match status" value="1"/>
</dbReference>
<dbReference type="SUPFAM" id="SSF55781">
    <property type="entry name" value="GAF domain-like"/>
    <property type="match status" value="1"/>
</dbReference>
<evidence type="ECO:0000313" key="3">
    <source>
        <dbReference type="EMBL" id="MEN1759569.1"/>
    </source>
</evidence>
<dbReference type="CDD" id="cd00130">
    <property type="entry name" value="PAS"/>
    <property type="match status" value="1"/>
</dbReference>
<dbReference type="PANTHER" id="PTHR46663:SF2">
    <property type="entry name" value="GGDEF DOMAIN-CONTAINING PROTEIN"/>
    <property type="match status" value="1"/>
</dbReference>